<evidence type="ECO:0000256" key="4">
    <source>
        <dbReference type="PROSITE-ProRule" id="PRU00278"/>
    </source>
</evidence>
<dbReference type="SUPFAM" id="SSF51045">
    <property type="entry name" value="WW domain"/>
    <property type="match status" value="1"/>
</dbReference>
<protein>
    <recommendedName>
        <fullName evidence="5">Peptidyl-prolyl cis-trans isomerase</fullName>
        <ecNumber evidence="5">5.2.1.8</ecNumber>
    </recommendedName>
</protein>
<dbReference type="Pfam" id="PF00397">
    <property type="entry name" value="WW"/>
    <property type="match status" value="1"/>
</dbReference>
<keyword evidence="9" id="KW-1185">Reference proteome</keyword>
<dbReference type="Proteomes" id="UP000837801">
    <property type="component" value="Unassembled WGS sequence"/>
</dbReference>
<dbReference type="GO" id="GO:0005634">
    <property type="term" value="C:nucleus"/>
    <property type="evidence" value="ECO:0007669"/>
    <property type="project" value="TreeGrafter"/>
</dbReference>
<evidence type="ECO:0000256" key="2">
    <source>
        <dbReference type="ARBA" id="ARBA00023110"/>
    </source>
</evidence>
<dbReference type="GO" id="GO:0060261">
    <property type="term" value="P:positive regulation of transcription initiation by RNA polymerase II"/>
    <property type="evidence" value="ECO:0007669"/>
    <property type="project" value="UniProtKB-ARBA"/>
</dbReference>
<organism evidence="8 9">
    <name type="scientific">[Candida] railenensis</name>
    <dbReference type="NCBI Taxonomy" id="45579"/>
    <lineage>
        <taxon>Eukaryota</taxon>
        <taxon>Fungi</taxon>
        <taxon>Dikarya</taxon>
        <taxon>Ascomycota</taxon>
        <taxon>Saccharomycotina</taxon>
        <taxon>Pichiomycetes</taxon>
        <taxon>Debaryomycetaceae</taxon>
        <taxon>Kurtzmaniella</taxon>
    </lineage>
</organism>
<dbReference type="CDD" id="cd00201">
    <property type="entry name" value="WW"/>
    <property type="match status" value="1"/>
</dbReference>
<dbReference type="InterPro" id="IPR046357">
    <property type="entry name" value="PPIase_dom_sf"/>
</dbReference>
<feature type="domain" description="WW" evidence="6">
    <location>
        <begin position="4"/>
        <end position="38"/>
    </location>
</feature>
<name>A0A9P0QQG3_9ASCO</name>
<proteinExistence type="predicted"/>
<dbReference type="SUPFAM" id="SSF54534">
    <property type="entry name" value="FKBP-like"/>
    <property type="match status" value="1"/>
</dbReference>
<feature type="domain" description="PpiC" evidence="7">
    <location>
        <begin position="63"/>
        <end position="175"/>
    </location>
</feature>
<dbReference type="Pfam" id="PF00639">
    <property type="entry name" value="Rotamase"/>
    <property type="match status" value="1"/>
</dbReference>
<evidence type="ECO:0000313" key="9">
    <source>
        <dbReference type="Proteomes" id="UP000837801"/>
    </source>
</evidence>
<keyword evidence="3 4" id="KW-0413">Isomerase</keyword>
<evidence type="ECO:0000259" key="7">
    <source>
        <dbReference type="PROSITE" id="PS50198"/>
    </source>
</evidence>
<dbReference type="GO" id="GO:0003755">
    <property type="term" value="F:peptidyl-prolyl cis-trans isomerase activity"/>
    <property type="evidence" value="ECO:0007669"/>
    <property type="project" value="UniProtKB-UniRule"/>
</dbReference>
<evidence type="ECO:0000256" key="1">
    <source>
        <dbReference type="ARBA" id="ARBA00000971"/>
    </source>
</evidence>
<dbReference type="EMBL" id="CAKXYY010000009">
    <property type="protein sequence ID" value="CAH2353014.1"/>
    <property type="molecule type" value="Genomic_DNA"/>
</dbReference>
<keyword evidence="2 4" id="KW-0697">Rotamase</keyword>
<reference evidence="8" key="1">
    <citation type="submission" date="2022-03" db="EMBL/GenBank/DDBJ databases">
        <authorList>
            <person name="Legras J.-L."/>
            <person name="Devillers H."/>
            <person name="Grondin C."/>
        </authorList>
    </citation>
    <scope>NUCLEOTIDE SEQUENCE</scope>
    <source>
        <strain evidence="8">CLIB 1423</strain>
    </source>
</reference>
<dbReference type="SMART" id="SM00456">
    <property type="entry name" value="WW"/>
    <property type="match status" value="1"/>
</dbReference>
<dbReference type="Gene3D" id="2.20.70.10">
    <property type="match status" value="1"/>
</dbReference>
<dbReference type="InterPro" id="IPR001202">
    <property type="entry name" value="WW_dom"/>
</dbReference>
<dbReference type="AlphaFoldDB" id="A0A9P0QQG3"/>
<dbReference type="InterPro" id="IPR000297">
    <property type="entry name" value="PPIase_PpiC"/>
</dbReference>
<dbReference type="GO" id="GO:0005829">
    <property type="term" value="C:cytosol"/>
    <property type="evidence" value="ECO:0007669"/>
    <property type="project" value="TreeGrafter"/>
</dbReference>
<sequence>MAETGLPPGWVIKVSKTHNKEYFLNQATNESSWEAPFATDGDKLKAYLAKFSANGNKPVIPTDGKVRASHLLVKSRESRRPKSWKSPEGISRTRDEAIGIIKKHQSRILNGEIKLSELAETESDCSSHSQGGDLGFFGKGQMQPSFEEATYQLNVGEISDIIESDSGLHLIQRTA</sequence>
<dbReference type="Gene3D" id="3.10.50.40">
    <property type="match status" value="1"/>
</dbReference>
<dbReference type="PANTHER" id="PTHR10657">
    <property type="entry name" value="PEPTIDYL-PROLYL CIS-TRANS ISOMERASE"/>
    <property type="match status" value="1"/>
</dbReference>
<dbReference type="InterPro" id="IPR051370">
    <property type="entry name" value="PPIase_Pin1"/>
</dbReference>
<dbReference type="PROSITE" id="PS50020">
    <property type="entry name" value="WW_DOMAIN_2"/>
    <property type="match status" value="1"/>
</dbReference>
<dbReference type="InterPro" id="IPR036020">
    <property type="entry name" value="WW_dom_sf"/>
</dbReference>
<accession>A0A9P0QQG3</accession>
<dbReference type="PANTHER" id="PTHR10657:SF4">
    <property type="entry name" value="PEPTIDYL-PROLYL CIS-TRANS ISOMERASE-RELATED"/>
    <property type="match status" value="1"/>
</dbReference>
<comment type="catalytic activity">
    <reaction evidence="1 5">
        <text>[protein]-peptidylproline (omega=180) = [protein]-peptidylproline (omega=0)</text>
        <dbReference type="Rhea" id="RHEA:16237"/>
        <dbReference type="Rhea" id="RHEA-COMP:10747"/>
        <dbReference type="Rhea" id="RHEA-COMP:10748"/>
        <dbReference type="ChEBI" id="CHEBI:83833"/>
        <dbReference type="ChEBI" id="CHEBI:83834"/>
        <dbReference type="EC" id="5.2.1.8"/>
    </reaction>
</comment>
<dbReference type="PROSITE" id="PS50198">
    <property type="entry name" value="PPIC_PPIASE_2"/>
    <property type="match status" value="1"/>
</dbReference>
<dbReference type="OrthoDB" id="2530521at2759"/>
<dbReference type="FunFam" id="3.10.50.40:FF:000026">
    <property type="entry name" value="Peptidyl-prolyl cis-trans isomerase"/>
    <property type="match status" value="1"/>
</dbReference>
<comment type="caution">
    <text evidence="8">The sequence shown here is derived from an EMBL/GenBank/DDBJ whole genome shotgun (WGS) entry which is preliminary data.</text>
</comment>
<evidence type="ECO:0000256" key="5">
    <source>
        <dbReference type="RuleBase" id="RU363014"/>
    </source>
</evidence>
<gene>
    <name evidence="8" type="ORF">CLIB1423_09S00892</name>
</gene>
<dbReference type="EC" id="5.2.1.8" evidence="5"/>
<evidence type="ECO:0000313" key="8">
    <source>
        <dbReference type="EMBL" id="CAH2353014.1"/>
    </source>
</evidence>
<evidence type="ECO:0000259" key="6">
    <source>
        <dbReference type="PROSITE" id="PS50020"/>
    </source>
</evidence>
<evidence type="ECO:0000256" key="3">
    <source>
        <dbReference type="ARBA" id="ARBA00023235"/>
    </source>
</evidence>